<name>A0ABM9NU20_9FLAO</name>
<dbReference type="EMBL" id="CAXIXY010000003">
    <property type="protein sequence ID" value="CAL2078991.1"/>
    <property type="molecule type" value="Genomic_DNA"/>
</dbReference>
<feature type="transmembrane region" description="Helical" evidence="1">
    <location>
        <begin position="105"/>
        <end position="125"/>
    </location>
</feature>
<keyword evidence="3" id="KW-1185">Reference proteome</keyword>
<dbReference type="Proteomes" id="UP001497416">
    <property type="component" value="Unassembled WGS sequence"/>
</dbReference>
<accession>A0ABM9NU20</accession>
<evidence type="ECO:0000313" key="2">
    <source>
        <dbReference type="EMBL" id="CAL2078991.1"/>
    </source>
</evidence>
<feature type="transmembrane region" description="Helical" evidence="1">
    <location>
        <begin position="41"/>
        <end position="59"/>
    </location>
</feature>
<dbReference type="RefSeq" id="WP_348710485.1">
    <property type="nucleotide sequence ID" value="NZ_CAXIXY010000003.1"/>
</dbReference>
<feature type="transmembrane region" description="Helical" evidence="1">
    <location>
        <begin position="7"/>
        <end position="29"/>
    </location>
</feature>
<evidence type="ECO:0000313" key="3">
    <source>
        <dbReference type="Proteomes" id="UP001497416"/>
    </source>
</evidence>
<evidence type="ECO:0000256" key="1">
    <source>
        <dbReference type="SAM" id="Phobius"/>
    </source>
</evidence>
<proteinExistence type="predicted"/>
<keyword evidence="1" id="KW-1133">Transmembrane helix</keyword>
<keyword evidence="1" id="KW-0812">Transmembrane</keyword>
<keyword evidence="1" id="KW-0472">Membrane</keyword>
<reference evidence="2 3" key="1">
    <citation type="submission" date="2024-05" db="EMBL/GenBank/DDBJ databases">
        <authorList>
            <person name="Duchaud E."/>
        </authorList>
    </citation>
    <scope>NUCLEOTIDE SEQUENCE [LARGE SCALE GENOMIC DNA]</scope>
    <source>
        <strain evidence="2">Ena-SAMPLE-TAB-13-05-2024-13:56:06:370-140302</strain>
    </source>
</reference>
<feature type="transmembrane region" description="Helical" evidence="1">
    <location>
        <begin position="71"/>
        <end position="93"/>
    </location>
</feature>
<comment type="caution">
    <text evidence="2">The sequence shown here is derived from an EMBL/GenBank/DDBJ whole genome shotgun (WGS) entry which is preliminary data.</text>
</comment>
<protein>
    <submittedName>
        <fullName evidence="2">Uncharacterized protein</fullName>
    </submittedName>
</protein>
<gene>
    <name evidence="2" type="ORF">T190607A01A_10789</name>
</gene>
<sequence length="130" mass="14496">MIHNKTRAILSAILVWILGVTAFLLSYSFSVLSNPDTQANITLVLAIIPSVCLGTFVYYKKGSITPSNLAFIFMGTAALLDMIITVPMFIIPAGGSYTEFFSDPMFYIIMVEFYFITTYSGNYFIKKQQA</sequence>
<organism evidence="2 3">
    <name type="scientific">Tenacibaculum platacis</name>
    <dbReference type="NCBI Taxonomy" id="3137852"/>
    <lineage>
        <taxon>Bacteria</taxon>
        <taxon>Pseudomonadati</taxon>
        <taxon>Bacteroidota</taxon>
        <taxon>Flavobacteriia</taxon>
        <taxon>Flavobacteriales</taxon>
        <taxon>Flavobacteriaceae</taxon>
        <taxon>Tenacibaculum</taxon>
    </lineage>
</organism>